<name>A0ABD1LAE1_9FABA</name>
<dbReference type="GO" id="GO:0005730">
    <property type="term" value="C:nucleolus"/>
    <property type="evidence" value="ECO:0007669"/>
    <property type="project" value="UniProtKB-SubCell"/>
</dbReference>
<dbReference type="SUPFAM" id="SSF48371">
    <property type="entry name" value="ARM repeat"/>
    <property type="match status" value="1"/>
</dbReference>
<keyword evidence="4" id="KW-0539">Nucleus</keyword>
<dbReference type="PROSITE" id="PS51366">
    <property type="entry name" value="MI"/>
    <property type="match status" value="1"/>
</dbReference>
<comment type="similarity">
    <text evidence="2">Belongs to the CWC22 family.</text>
</comment>
<dbReference type="InterPro" id="IPR003891">
    <property type="entry name" value="Initiation_fac_eIF4g_MI"/>
</dbReference>
<sequence length="637" mass="72834">MIRLKVCSGLIGGSLGNLDTNLYKLNSRGTSYTERKFRKKTKGRKNEYSHMICHDFVVMRVLLCFSIDASIRFTYFSWNNCIGVINESEMCHFLYGLIGVAISPQDFEKLHVPCFLCSIYLLPKTRGNWNYGPPLIRNTMTESFSITQCDGKVHGLLNRLSESNVESITGELSLIFQTVARSVASQILTQEVLASCSGGPRGNQQYAAVFAAFVAGMACLVGVDFSARFMASFAKCFEDEYNKEDNLSLRNLTLLLSYLCIFGVCSSDLIYDFLVMLSKRLTEMDVSIILALLQCCGMKIRADDPSAMKNFILSVQNTSNKLKASSGDDNEKKNSKRMDFMLEIICDIKNNKRKQNEDSAHHTRIKKWLQKLRVDDILIRGLKWSKLLDPNKKGQWWLSGDLASATDNVEEVANRIDKDVLETQRMLQLAAAQKMNTDARRAIFCIIMSGEDYIDAFDKLLRLDLPGKLDRDIMRVLVECCLQEKVFNKYYTVLASKLCEHDKNHKFTLQFCLWDQFKELESMPLMRSMHLAKFVAEMVASFTLSLTLLKTVDLNDITLLTPRRIMHFRILFEAIFEYPENLVWNIFTRAAVTPELESLRQGLEFFIKEYVVKTNKDLTQKFKLAKRALSNVEGVLM</sequence>
<comment type="subcellular location">
    <subcellularLocation>
        <location evidence="1">Nucleus</location>
        <location evidence="1">Nucleolus</location>
    </subcellularLocation>
</comment>
<keyword evidence="5" id="KW-1133">Transmembrane helix</keyword>
<dbReference type="SMART" id="SM00543">
    <property type="entry name" value="MIF4G"/>
    <property type="match status" value="1"/>
</dbReference>
<accession>A0ABD1LAE1</accession>
<dbReference type="GO" id="GO:0006417">
    <property type="term" value="P:regulation of translation"/>
    <property type="evidence" value="ECO:0007669"/>
    <property type="project" value="UniProtKB-KW"/>
</dbReference>
<dbReference type="Gene3D" id="1.25.40.180">
    <property type="match status" value="1"/>
</dbReference>
<evidence type="ECO:0000256" key="4">
    <source>
        <dbReference type="ARBA" id="ARBA00023242"/>
    </source>
</evidence>
<feature type="transmembrane region" description="Helical" evidence="5">
    <location>
        <begin position="206"/>
        <end position="231"/>
    </location>
</feature>
<evidence type="ECO:0000256" key="3">
    <source>
        <dbReference type="ARBA" id="ARBA00022845"/>
    </source>
</evidence>
<dbReference type="InterPro" id="IPR050781">
    <property type="entry name" value="CWC22_splicing_factor"/>
</dbReference>
<dbReference type="InterPro" id="IPR016024">
    <property type="entry name" value="ARM-type_fold"/>
</dbReference>
<evidence type="ECO:0000256" key="1">
    <source>
        <dbReference type="ARBA" id="ARBA00004604"/>
    </source>
</evidence>
<keyword evidence="5" id="KW-0472">Membrane</keyword>
<dbReference type="InterPro" id="IPR003890">
    <property type="entry name" value="MIF4G-like_typ-3"/>
</dbReference>
<keyword evidence="8" id="KW-1185">Reference proteome</keyword>
<organism evidence="7 8">
    <name type="scientific">Flemingia macrophylla</name>
    <dbReference type="NCBI Taxonomy" id="520843"/>
    <lineage>
        <taxon>Eukaryota</taxon>
        <taxon>Viridiplantae</taxon>
        <taxon>Streptophyta</taxon>
        <taxon>Embryophyta</taxon>
        <taxon>Tracheophyta</taxon>
        <taxon>Spermatophyta</taxon>
        <taxon>Magnoliopsida</taxon>
        <taxon>eudicotyledons</taxon>
        <taxon>Gunneridae</taxon>
        <taxon>Pentapetalae</taxon>
        <taxon>rosids</taxon>
        <taxon>fabids</taxon>
        <taxon>Fabales</taxon>
        <taxon>Fabaceae</taxon>
        <taxon>Papilionoideae</taxon>
        <taxon>50 kb inversion clade</taxon>
        <taxon>NPAAA clade</taxon>
        <taxon>indigoferoid/millettioid clade</taxon>
        <taxon>Phaseoleae</taxon>
        <taxon>Flemingia</taxon>
    </lineage>
</organism>
<dbReference type="SMART" id="SM00544">
    <property type="entry name" value="MA3"/>
    <property type="match status" value="1"/>
</dbReference>
<dbReference type="PANTHER" id="PTHR18034">
    <property type="entry name" value="CELL CYCLE CONTROL PROTEIN CWF22-RELATED"/>
    <property type="match status" value="1"/>
</dbReference>
<proteinExistence type="inferred from homology"/>
<dbReference type="Pfam" id="PF02847">
    <property type="entry name" value="MA3"/>
    <property type="match status" value="1"/>
</dbReference>
<dbReference type="PANTHER" id="PTHR18034:SF4">
    <property type="entry name" value="NUCLEOLAR MIF4G DOMAIN-CONTAINING PROTEIN 1"/>
    <property type="match status" value="1"/>
</dbReference>
<dbReference type="Proteomes" id="UP001603857">
    <property type="component" value="Unassembled WGS sequence"/>
</dbReference>
<dbReference type="EMBL" id="JBGMDY010000010">
    <property type="protein sequence ID" value="KAL2320489.1"/>
    <property type="molecule type" value="Genomic_DNA"/>
</dbReference>
<dbReference type="FunFam" id="1.25.40.180:FF:000043">
    <property type="entry name" value="MIF4G domain-containing protein / MA3 domain-containing protein"/>
    <property type="match status" value="1"/>
</dbReference>
<feature type="transmembrane region" description="Helical" evidence="5">
    <location>
        <begin position="252"/>
        <end position="274"/>
    </location>
</feature>
<keyword evidence="3" id="KW-0810">Translation regulation</keyword>
<reference evidence="7 8" key="1">
    <citation type="submission" date="2024-08" db="EMBL/GenBank/DDBJ databases">
        <title>Insights into the chromosomal genome structure of Flemingia macrophylla.</title>
        <authorList>
            <person name="Ding Y."/>
            <person name="Zhao Y."/>
            <person name="Bi W."/>
            <person name="Wu M."/>
            <person name="Zhao G."/>
            <person name="Gong Y."/>
            <person name="Li W."/>
            <person name="Zhang P."/>
        </authorList>
    </citation>
    <scope>NUCLEOTIDE SEQUENCE [LARGE SCALE GENOMIC DNA]</scope>
    <source>
        <strain evidence="7">DYQJB</strain>
        <tissue evidence="7">Leaf</tissue>
    </source>
</reference>
<evidence type="ECO:0000313" key="8">
    <source>
        <dbReference type="Proteomes" id="UP001603857"/>
    </source>
</evidence>
<evidence type="ECO:0000256" key="5">
    <source>
        <dbReference type="SAM" id="Phobius"/>
    </source>
</evidence>
<keyword evidence="5" id="KW-0812">Transmembrane</keyword>
<evidence type="ECO:0000313" key="7">
    <source>
        <dbReference type="EMBL" id="KAL2320489.1"/>
    </source>
</evidence>
<protein>
    <recommendedName>
        <fullName evidence="6">MI domain-containing protein</fullName>
    </recommendedName>
</protein>
<evidence type="ECO:0000256" key="2">
    <source>
        <dbReference type="ARBA" id="ARBA00006856"/>
    </source>
</evidence>
<comment type="caution">
    <text evidence="7">The sequence shown here is derived from an EMBL/GenBank/DDBJ whole genome shotgun (WGS) entry which is preliminary data.</text>
</comment>
<evidence type="ECO:0000259" key="6">
    <source>
        <dbReference type="PROSITE" id="PS51366"/>
    </source>
</evidence>
<dbReference type="Pfam" id="PF02854">
    <property type="entry name" value="MIF4G"/>
    <property type="match status" value="1"/>
</dbReference>
<dbReference type="AlphaFoldDB" id="A0ABD1LAE1"/>
<feature type="domain" description="MI" evidence="6">
    <location>
        <begin position="438"/>
        <end position="554"/>
    </location>
</feature>
<gene>
    <name evidence="7" type="ORF">Fmac_029458</name>
</gene>